<evidence type="ECO:0000259" key="2">
    <source>
        <dbReference type="SMART" id="SM00331"/>
    </source>
</evidence>
<protein>
    <submittedName>
        <fullName evidence="3">Serine/threonine-protein phosphatase</fullName>
    </submittedName>
</protein>
<dbReference type="InterPro" id="IPR052016">
    <property type="entry name" value="Bact_Sigma-Reg"/>
</dbReference>
<feature type="domain" description="PPM-type phosphatase" evidence="2">
    <location>
        <begin position="251"/>
        <end position="466"/>
    </location>
</feature>
<dbReference type="Gene3D" id="3.60.40.10">
    <property type="entry name" value="PPM-type phosphatase domain"/>
    <property type="match status" value="1"/>
</dbReference>
<proteinExistence type="predicted"/>
<dbReference type="Proteomes" id="UP000800981">
    <property type="component" value="Unassembled WGS sequence"/>
</dbReference>
<sequence length="483" mass="51172">MKAVLRRGAVSPEQLWLRYFACGGSAGMLEVEGYLQEALELPALERDMLAQAANELLDELAGRLRVPYSRQLRDPLPAAGPLPALVRLLRETPRALAGEIDDAIGDSIAMLGQGVEAAVYVADYGQTRLVPLPGRRHDGRPPLSIEGTLAGRAFQLVETQAAFTDPQPRFWVPLVDGVERLGVLDVMLPSASELTDPLLREQCEWVASLAAHLITSADAHGDAVDRARRGRPRGPSAELLWSLLPPLTAGSQAFTLSGRLEPAEQVGGDAFDYSLGPERVQLAVFDAMGHSLGAGLIAATALAAYRAARRSGAGLFGQAAALDDAIAEHFPDAFATGVLAELDLGSGTLRYIAAGHPEPLLLRGGHVVAGLEGGRRLPFGLGIGEMSVGEAALEPDDWVVLYTDGLVEARDAGGEFFGLPRLVDLLEREAAAQQPPAETVRRLTASVLRHQHGVLQDDATVLAAHWGPPPPVPGALADASGWR</sequence>
<gene>
    <name evidence="3" type="ORF">G9H71_09305</name>
</gene>
<evidence type="ECO:0000313" key="4">
    <source>
        <dbReference type="Proteomes" id="UP000800981"/>
    </source>
</evidence>
<keyword evidence="1" id="KW-0378">Hydrolase</keyword>
<name>A0ABX0GSW5_9ACTN</name>
<accession>A0ABX0GSW5</accession>
<reference evidence="3 4" key="1">
    <citation type="submission" date="2020-03" db="EMBL/GenBank/DDBJ databases">
        <title>Two novel Motilibacter sp.</title>
        <authorList>
            <person name="Liu S."/>
        </authorList>
    </citation>
    <scope>NUCLEOTIDE SEQUENCE [LARGE SCALE GENOMIC DNA]</scope>
    <source>
        <strain evidence="3 4">E257</strain>
    </source>
</reference>
<evidence type="ECO:0000256" key="1">
    <source>
        <dbReference type="ARBA" id="ARBA00022801"/>
    </source>
</evidence>
<dbReference type="EMBL" id="JAANNP010000003">
    <property type="protein sequence ID" value="NHC13976.1"/>
    <property type="molecule type" value="Genomic_DNA"/>
</dbReference>
<dbReference type="InterPro" id="IPR036457">
    <property type="entry name" value="PPM-type-like_dom_sf"/>
</dbReference>
<dbReference type="SMART" id="SM00331">
    <property type="entry name" value="PP2C_SIG"/>
    <property type="match status" value="1"/>
</dbReference>
<dbReference type="InterPro" id="IPR001932">
    <property type="entry name" value="PPM-type_phosphatase-like_dom"/>
</dbReference>
<evidence type="ECO:0000313" key="3">
    <source>
        <dbReference type="EMBL" id="NHC13976.1"/>
    </source>
</evidence>
<organism evidence="3 4">
    <name type="scientific">Motilibacter deserti</name>
    <dbReference type="NCBI Taxonomy" id="2714956"/>
    <lineage>
        <taxon>Bacteria</taxon>
        <taxon>Bacillati</taxon>
        <taxon>Actinomycetota</taxon>
        <taxon>Actinomycetes</taxon>
        <taxon>Motilibacterales</taxon>
        <taxon>Motilibacteraceae</taxon>
        <taxon>Motilibacter</taxon>
    </lineage>
</organism>
<comment type="caution">
    <text evidence="3">The sequence shown here is derived from an EMBL/GenBank/DDBJ whole genome shotgun (WGS) entry which is preliminary data.</text>
</comment>
<dbReference type="Pfam" id="PF07228">
    <property type="entry name" value="SpoIIE"/>
    <property type="match status" value="1"/>
</dbReference>
<dbReference type="PANTHER" id="PTHR43156">
    <property type="entry name" value="STAGE II SPORULATION PROTEIN E-RELATED"/>
    <property type="match status" value="1"/>
</dbReference>
<dbReference type="SUPFAM" id="SSF81606">
    <property type="entry name" value="PP2C-like"/>
    <property type="match status" value="1"/>
</dbReference>
<keyword evidence="4" id="KW-1185">Reference proteome</keyword>
<dbReference type="PANTHER" id="PTHR43156:SF2">
    <property type="entry name" value="STAGE II SPORULATION PROTEIN E"/>
    <property type="match status" value="1"/>
</dbReference>